<dbReference type="PANTHER" id="PTHR30625:SF18">
    <property type="entry name" value="TONB2 ENERGY TRANSDUCTION SYSTEM INNER MEMBRANE COMPONENT EXBB"/>
    <property type="match status" value="1"/>
</dbReference>
<dbReference type="InterPro" id="IPR002898">
    <property type="entry name" value="MotA_ExbB_proton_chnl"/>
</dbReference>
<feature type="transmembrane region" description="Helical" evidence="7">
    <location>
        <begin position="134"/>
        <end position="159"/>
    </location>
</feature>
<evidence type="ECO:0000256" key="7">
    <source>
        <dbReference type="SAM" id="Phobius"/>
    </source>
</evidence>
<evidence type="ECO:0000256" key="3">
    <source>
        <dbReference type="ARBA" id="ARBA00022692"/>
    </source>
</evidence>
<evidence type="ECO:0000256" key="1">
    <source>
        <dbReference type="ARBA" id="ARBA00004651"/>
    </source>
</evidence>
<feature type="domain" description="MotA/TolQ/ExbB proton channel" evidence="8">
    <location>
        <begin position="84"/>
        <end position="170"/>
    </location>
</feature>
<dbReference type="PANTHER" id="PTHR30625">
    <property type="entry name" value="PROTEIN TOLQ"/>
    <property type="match status" value="1"/>
</dbReference>
<gene>
    <name evidence="9" type="ORF">C8D91_1298</name>
</gene>
<feature type="transmembrane region" description="Helical" evidence="7">
    <location>
        <begin position="20"/>
        <end position="40"/>
    </location>
</feature>
<comment type="caution">
    <text evidence="9">The sequence shown here is derived from an EMBL/GenBank/DDBJ whole genome shotgun (WGS) entry which is preliminary data.</text>
</comment>
<evidence type="ECO:0000256" key="6">
    <source>
        <dbReference type="RuleBase" id="RU004057"/>
    </source>
</evidence>
<keyword evidence="5 7" id="KW-0472">Membrane</keyword>
<dbReference type="AlphaFoldDB" id="A0A4R6XS97"/>
<keyword evidence="3 7" id="KW-0812">Transmembrane</keyword>
<dbReference type="InterPro" id="IPR050790">
    <property type="entry name" value="ExbB/TolQ_transport"/>
</dbReference>
<dbReference type="OrthoDB" id="4045at2"/>
<comment type="subcellular location">
    <subcellularLocation>
        <location evidence="1">Cell membrane</location>
        <topology evidence="1">Multi-pass membrane protein</topology>
    </subcellularLocation>
    <subcellularLocation>
        <location evidence="6">Membrane</location>
        <topology evidence="6">Multi-pass membrane protein</topology>
    </subcellularLocation>
</comment>
<accession>A0A4R6XS97</accession>
<reference evidence="9 10" key="1">
    <citation type="submission" date="2019-03" db="EMBL/GenBank/DDBJ databases">
        <title>Genomic Encyclopedia of Type Strains, Phase IV (KMG-IV): sequencing the most valuable type-strain genomes for metagenomic binning, comparative biology and taxonomic classification.</title>
        <authorList>
            <person name="Goeker M."/>
        </authorList>
    </citation>
    <scope>NUCLEOTIDE SEQUENCE [LARGE SCALE GENOMIC DNA]</scope>
    <source>
        <strain evidence="9 10">DSM 25488</strain>
    </source>
</reference>
<organism evidence="9 10">
    <name type="scientific">Marinicella litoralis</name>
    <dbReference type="NCBI Taxonomy" id="644220"/>
    <lineage>
        <taxon>Bacteria</taxon>
        <taxon>Pseudomonadati</taxon>
        <taxon>Pseudomonadota</taxon>
        <taxon>Gammaproteobacteria</taxon>
        <taxon>Lysobacterales</taxon>
        <taxon>Marinicellaceae</taxon>
        <taxon>Marinicella</taxon>
    </lineage>
</organism>
<evidence type="ECO:0000256" key="2">
    <source>
        <dbReference type="ARBA" id="ARBA00022475"/>
    </source>
</evidence>
<evidence type="ECO:0000259" key="8">
    <source>
        <dbReference type="Pfam" id="PF01618"/>
    </source>
</evidence>
<protein>
    <submittedName>
        <fullName evidence="9">Outer membrane transport energization protein ExbB</fullName>
    </submittedName>
</protein>
<sequence length="178" mass="19985">MDKLYYYFPFLESIRDFFELGGNVLYLIALISIIMWALIIERIMYINRQHKNNFNKAVSIWSSRADYSSLYAQFTRARLVSMVSQGLVKNTELINTCVVLCPLMGLLGTVSGMIEVFQVMAFSGSGNARSMAAGIFKATIPTMAGMVAALSGIAMSTYLKRKVSNQRHLIREALVLHH</sequence>
<keyword evidence="6" id="KW-0813">Transport</keyword>
<comment type="similarity">
    <text evidence="6">Belongs to the exbB/tolQ family.</text>
</comment>
<evidence type="ECO:0000313" key="10">
    <source>
        <dbReference type="Proteomes" id="UP000295724"/>
    </source>
</evidence>
<evidence type="ECO:0000256" key="5">
    <source>
        <dbReference type="ARBA" id="ARBA00023136"/>
    </source>
</evidence>
<feature type="transmembrane region" description="Helical" evidence="7">
    <location>
        <begin position="93"/>
        <end position="114"/>
    </location>
</feature>
<keyword evidence="6" id="KW-0653">Protein transport</keyword>
<dbReference type="Pfam" id="PF01618">
    <property type="entry name" value="MotA_ExbB"/>
    <property type="match status" value="1"/>
</dbReference>
<evidence type="ECO:0000313" key="9">
    <source>
        <dbReference type="EMBL" id="TDR22805.1"/>
    </source>
</evidence>
<dbReference type="GO" id="GO:0005886">
    <property type="term" value="C:plasma membrane"/>
    <property type="evidence" value="ECO:0007669"/>
    <property type="project" value="UniProtKB-SubCell"/>
</dbReference>
<keyword evidence="2" id="KW-1003">Cell membrane</keyword>
<proteinExistence type="inferred from homology"/>
<dbReference type="Proteomes" id="UP000295724">
    <property type="component" value="Unassembled WGS sequence"/>
</dbReference>
<dbReference type="RefSeq" id="WP_099019420.1">
    <property type="nucleotide sequence ID" value="NZ_NIHB01000002.1"/>
</dbReference>
<name>A0A4R6XS97_9GAMM</name>
<keyword evidence="10" id="KW-1185">Reference proteome</keyword>
<keyword evidence="4 7" id="KW-1133">Transmembrane helix</keyword>
<dbReference type="EMBL" id="SNZB01000002">
    <property type="protein sequence ID" value="TDR22805.1"/>
    <property type="molecule type" value="Genomic_DNA"/>
</dbReference>
<evidence type="ECO:0000256" key="4">
    <source>
        <dbReference type="ARBA" id="ARBA00022989"/>
    </source>
</evidence>
<dbReference type="GO" id="GO:0017038">
    <property type="term" value="P:protein import"/>
    <property type="evidence" value="ECO:0007669"/>
    <property type="project" value="TreeGrafter"/>
</dbReference>